<reference evidence="1 2" key="1">
    <citation type="journal article" date="2014" name="Nature">
        <title>An environmental bacterial taxon with a large and distinct metabolic repertoire.</title>
        <authorList>
            <person name="Wilson M.C."/>
            <person name="Mori T."/>
            <person name="Ruckert C."/>
            <person name="Uria A.R."/>
            <person name="Helf M.J."/>
            <person name="Takada K."/>
            <person name="Gernert C."/>
            <person name="Steffens U.A."/>
            <person name="Heycke N."/>
            <person name="Schmitt S."/>
            <person name="Rinke C."/>
            <person name="Helfrich E.J."/>
            <person name="Brachmann A.O."/>
            <person name="Gurgui C."/>
            <person name="Wakimoto T."/>
            <person name="Kracht M."/>
            <person name="Crusemann M."/>
            <person name="Hentschel U."/>
            <person name="Abe I."/>
            <person name="Matsunaga S."/>
            <person name="Kalinowski J."/>
            <person name="Takeyama H."/>
            <person name="Piel J."/>
        </authorList>
    </citation>
    <scope>NUCLEOTIDE SEQUENCE [LARGE SCALE GENOMIC DNA]</scope>
    <source>
        <strain evidence="2">TSY1</strain>
    </source>
</reference>
<organism evidence="1 2">
    <name type="scientific">Entotheonella factor</name>
    <dbReference type="NCBI Taxonomy" id="1429438"/>
    <lineage>
        <taxon>Bacteria</taxon>
        <taxon>Pseudomonadati</taxon>
        <taxon>Nitrospinota/Tectimicrobiota group</taxon>
        <taxon>Candidatus Tectimicrobiota</taxon>
        <taxon>Candidatus Entotheonellia</taxon>
        <taxon>Candidatus Entotheonellales</taxon>
        <taxon>Candidatus Entotheonellaceae</taxon>
        <taxon>Candidatus Entotheonella</taxon>
    </lineage>
</organism>
<name>W4L470_ENTF1</name>
<evidence type="ECO:0000313" key="1">
    <source>
        <dbReference type="EMBL" id="ETW92470.1"/>
    </source>
</evidence>
<comment type="caution">
    <text evidence="1">The sequence shown here is derived from an EMBL/GenBank/DDBJ whole genome shotgun (WGS) entry which is preliminary data.</text>
</comment>
<dbReference type="AlphaFoldDB" id="W4L470"/>
<protein>
    <submittedName>
        <fullName evidence="1">Uncharacterized protein</fullName>
    </submittedName>
</protein>
<sequence length="56" mass="6236">METSGRALGFNDGKGRCQIIQTTTQCAIIQVPGIDKKPWNFPPDLFNNRMKGESKP</sequence>
<gene>
    <name evidence="1" type="ORF">ETSY1_43480</name>
</gene>
<proteinExistence type="predicted"/>
<evidence type="ECO:0000313" key="2">
    <source>
        <dbReference type="Proteomes" id="UP000019141"/>
    </source>
</evidence>
<dbReference type="EMBL" id="AZHW01001471">
    <property type="protein sequence ID" value="ETW92470.1"/>
    <property type="molecule type" value="Genomic_DNA"/>
</dbReference>
<accession>W4L470</accession>
<dbReference type="HOGENOM" id="CLU_3005559_0_0_7"/>
<keyword evidence="2" id="KW-1185">Reference proteome</keyword>
<dbReference type="Proteomes" id="UP000019141">
    <property type="component" value="Unassembled WGS sequence"/>
</dbReference>